<accession>A0AAX6EXD3</accession>
<keyword evidence="2" id="KW-1185">Reference proteome</keyword>
<organism evidence="1 2">
    <name type="scientific">Iris pallida</name>
    <name type="common">Sweet iris</name>
    <dbReference type="NCBI Taxonomy" id="29817"/>
    <lineage>
        <taxon>Eukaryota</taxon>
        <taxon>Viridiplantae</taxon>
        <taxon>Streptophyta</taxon>
        <taxon>Embryophyta</taxon>
        <taxon>Tracheophyta</taxon>
        <taxon>Spermatophyta</taxon>
        <taxon>Magnoliopsida</taxon>
        <taxon>Liliopsida</taxon>
        <taxon>Asparagales</taxon>
        <taxon>Iridaceae</taxon>
        <taxon>Iridoideae</taxon>
        <taxon>Irideae</taxon>
        <taxon>Iris</taxon>
    </lineage>
</organism>
<dbReference type="Pfam" id="PF13432">
    <property type="entry name" value="TPR_16"/>
    <property type="match status" value="2"/>
</dbReference>
<dbReference type="Proteomes" id="UP001140949">
    <property type="component" value="Unassembled WGS sequence"/>
</dbReference>
<sequence length="692" mass="76823">MSIEGEEDGEKVLSVNGFSMNAADVEAKLDEGDIQEAESSLREGLALNFEEARALLGRLEYQRGNVEAALRVFDGIDLQAAVQRLRFSPSEKPPSRRSRFRSESSHSISQSQHAVGLILEAIYLKALCLQKLGKANDAAQECKSVLDVVEKMFQNGIPDAALDNKLQETVTKAVELLPELWKEAGKFQEALASYRRALLTHWNLDTDCCARMQKRFAVLLLYGGVEAGAPSLAAQADGSYVPKNNIEEAILLLMILLRKWHLGRIQWDPSVMEHFTFALSICGQTSVLAKHLEELLPGTYPRCERWNNLALCYSGDRQKTAALNLLRKSLNKHEKPDDILALLLAAKICSEDRFLASEGVEYARRAITNAQLVDEHLKSVGLRILGICLGKQAKVVSSDQERSRLQAEALNSLDEAIVLDRQNPDLIFDLGLEYAEQCNMNAALRCAKEFIDATGGSVLKGWRLLALVLSAQQRYSEAESVTDAALDETTKWDQGELLRIKAKLNVAQSLPMDAVEAYRFLFALVQARRKSFGSSWSCSQAEEDDFEVWQGLANLYSSLSYWRDAEICLEKAKALKPFSAATLQSEGSMYEARGETRQALAAYGNALSMELDHVPSKVSIGSLLWKMGSKYRPVARSFLSDALKLEPTNRMAWYFLGMIHRDDGRLADAAGCFQAASVLEESDPIESFSTIS</sequence>
<dbReference type="PANTHER" id="PTHR44102">
    <property type="entry name" value="PROTEIN NPG1"/>
    <property type="match status" value="1"/>
</dbReference>
<comment type="caution">
    <text evidence="1">The sequence shown here is derived from an EMBL/GenBank/DDBJ whole genome shotgun (WGS) entry which is preliminary data.</text>
</comment>
<dbReference type="InterPro" id="IPR011990">
    <property type="entry name" value="TPR-like_helical_dom_sf"/>
</dbReference>
<dbReference type="Gene3D" id="1.25.40.10">
    <property type="entry name" value="Tetratricopeptide repeat domain"/>
    <property type="match status" value="3"/>
</dbReference>
<reference evidence="1" key="1">
    <citation type="journal article" date="2023" name="GigaByte">
        <title>Genome assembly of the bearded iris, Iris pallida Lam.</title>
        <authorList>
            <person name="Bruccoleri R.E."/>
            <person name="Oakeley E.J."/>
            <person name="Faust A.M.E."/>
            <person name="Altorfer M."/>
            <person name="Dessus-Babus S."/>
            <person name="Burckhardt D."/>
            <person name="Oertli M."/>
            <person name="Naumann U."/>
            <person name="Petersen F."/>
            <person name="Wong J."/>
        </authorList>
    </citation>
    <scope>NUCLEOTIDE SEQUENCE</scope>
    <source>
        <strain evidence="1">GSM-AAB239-AS_SAM_17_03QT</strain>
    </source>
</reference>
<reference evidence="1" key="2">
    <citation type="submission" date="2023-04" db="EMBL/GenBank/DDBJ databases">
        <authorList>
            <person name="Bruccoleri R.E."/>
            <person name="Oakeley E.J."/>
            <person name="Faust A.-M."/>
            <person name="Dessus-Babus S."/>
            <person name="Altorfer M."/>
            <person name="Burckhardt D."/>
            <person name="Oertli M."/>
            <person name="Naumann U."/>
            <person name="Petersen F."/>
            <person name="Wong J."/>
        </authorList>
    </citation>
    <scope>NUCLEOTIDE SEQUENCE</scope>
    <source>
        <strain evidence="1">GSM-AAB239-AS_SAM_17_03QT</strain>
        <tissue evidence="1">Leaf</tissue>
    </source>
</reference>
<dbReference type="AlphaFoldDB" id="A0AAX6EXD3"/>
<gene>
    <name evidence="1" type="ORF">M6B38_165245</name>
</gene>
<dbReference type="PANTHER" id="PTHR44102:SF5">
    <property type="entry name" value="PROTEIN NPG1"/>
    <property type="match status" value="1"/>
</dbReference>
<dbReference type="InterPro" id="IPR043376">
    <property type="entry name" value="NPG1-like"/>
</dbReference>
<name>A0AAX6EXD3_IRIPA</name>
<dbReference type="InterPro" id="IPR019734">
    <property type="entry name" value="TPR_rpt"/>
</dbReference>
<dbReference type="SMART" id="SM00028">
    <property type="entry name" value="TPR"/>
    <property type="match status" value="7"/>
</dbReference>
<proteinExistence type="predicted"/>
<evidence type="ECO:0000313" key="2">
    <source>
        <dbReference type="Proteomes" id="UP001140949"/>
    </source>
</evidence>
<evidence type="ECO:0000313" key="1">
    <source>
        <dbReference type="EMBL" id="KAJ6808714.1"/>
    </source>
</evidence>
<protein>
    <submittedName>
        <fullName evidence="1">Protein NPG1</fullName>
    </submittedName>
</protein>
<dbReference type="EMBL" id="JANAVB010033219">
    <property type="protein sequence ID" value="KAJ6808714.1"/>
    <property type="molecule type" value="Genomic_DNA"/>
</dbReference>
<dbReference type="SUPFAM" id="SSF48452">
    <property type="entry name" value="TPR-like"/>
    <property type="match status" value="3"/>
</dbReference>